<dbReference type="PROSITE" id="PS51257">
    <property type="entry name" value="PROKAR_LIPOPROTEIN"/>
    <property type="match status" value="1"/>
</dbReference>
<comment type="caution">
    <text evidence="2">The sequence shown here is derived from an EMBL/GenBank/DDBJ whole genome shotgun (WGS) entry which is preliminary data.</text>
</comment>
<dbReference type="EMBL" id="JANFQO010000002">
    <property type="protein sequence ID" value="MCQ4163522.1"/>
    <property type="molecule type" value="Genomic_DNA"/>
</dbReference>
<protein>
    <submittedName>
        <fullName evidence="2">Uncharacterized protein</fullName>
    </submittedName>
</protein>
<feature type="chain" id="PRO_5045956452" evidence="1">
    <location>
        <begin position="28"/>
        <end position="194"/>
    </location>
</feature>
<evidence type="ECO:0000313" key="3">
    <source>
        <dbReference type="Proteomes" id="UP001165498"/>
    </source>
</evidence>
<name>A0ABT1QM67_9GAMM</name>
<evidence type="ECO:0000313" key="2">
    <source>
        <dbReference type="EMBL" id="MCQ4163522.1"/>
    </source>
</evidence>
<keyword evidence="3" id="KW-1185">Reference proteome</keyword>
<dbReference type="RefSeq" id="WP_255910776.1">
    <property type="nucleotide sequence ID" value="NZ_JANFQO010000002.1"/>
</dbReference>
<gene>
    <name evidence="2" type="ORF">NM961_02245</name>
</gene>
<organism evidence="2 3">
    <name type="scientific">Tahibacter harae</name>
    <dbReference type="NCBI Taxonomy" id="2963937"/>
    <lineage>
        <taxon>Bacteria</taxon>
        <taxon>Pseudomonadati</taxon>
        <taxon>Pseudomonadota</taxon>
        <taxon>Gammaproteobacteria</taxon>
        <taxon>Lysobacterales</taxon>
        <taxon>Rhodanobacteraceae</taxon>
        <taxon>Tahibacter</taxon>
    </lineage>
</organism>
<keyword evidence="1" id="KW-0732">Signal</keyword>
<sequence length="194" mass="20621">MSRRPVPPWCQGTIAALALAAPLPVMAAGGACAGSPPPAFELSIASGAMRDGEENRVEVRAHADGCVAVRRPWFLREAGEYELRLDAREWAALQSAVAPEELRKIDPRRLGAQTRQVWKDAAAGPVVFAEPDADVYTLRWREGDALRQLVAGDPRQAAARQPESAEAGRVAQAVAALRALASRTGKPVAAEGAK</sequence>
<proteinExistence type="predicted"/>
<reference evidence="2" key="1">
    <citation type="submission" date="2022-07" db="EMBL/GenBank/DDBJ databases">
        <title>Tahibacter sp., a new gammaproteobacterium isolated from the silt sample collected at pig farm.</title>
        <authorList>
            <person name="Chen H."/>
        </authorList>
    </citation>
    <scope>NUCLEOTIDE SEQUENCE</scope>
    <source>
        <strain evidence="2">P2K</strain>
    </source>
</reference>
<accession>A0ABT1QM67</accession>
<feature type="signal peptide" evidence="1">
    <location>
        <begin position="1"/>
        <end position="27"/>
    </location>
</feature>
<dbReference type="Proteomes" id="UP001165498">
    <property type="component" value="Unassembled WGS sequence"/>
</dbReference>
<evidence type="ECO:0000256" key="1">
    <source>
        <dbReference type="SAM" id="SignalP"/>
    </source>
</evidence>